<organism evidence="2 3">
    <name type="scientific">Phytophthora sojae (strain P6497)</name>
    <name type="common">Soybean stem and root rot agent</name>
    <name type="synonym">Phytophthora megasperma f. sp. glycines</name>
    <dbReference type="NCBI Taxonomy" id="1094619"/>
    <lineage>
        <taxon>Eukaryota</taxon>
        <taxon>Sar</taxon>
        <taxon>Stramenopiles</taxon>
        <taxon>Oomycota</taxon>
        <taxon>Peronosporomycetes</taxon>
        <taxon>Peronosporales</taxon>
        <taxon>Peronosporaceae</taxon>
        <taxon>Phytophthora</taxon>
    </lineage>
</organism>
<proteinExistence type="predicted"/>
<gene>
    <name evidence="2" type="ORF">PHYSODRAFT_252710</name>
</gene>
<dbReference type="EMBL" id="JH159151">
    <property type="protein sequence ID" value="EGZ29549.1"/>
    <property type="molecule type" value="Genomic_DNA"/>
</dbReference>
<protein>
    <submittedName>
        <fullName evidence="2">Uncharacterized protein</fullName>
    </submittedName>
</protein>
<accession>G4YQ45</accession>
<dbReference type="OMA" id="RDDCDLK"/>
<dbReference type="GeneID" id="20638296"/>
<dbReference type="InParanoid" id="G4YQ45"/>
<feature type="compositionally biased region" description="Low complexity" evidence="1">
    <location>
        <begin position="195"/>
        <end position="205"/>
    </location>
</feature>
<keyword evidence="3" id="KW-1185">Reference proteome</keyword>
<dbReference type="KEGG" id="psoj:PHYSODRAFT_252710"/>
<sequence length="317" mass="34286">MIPPVKQEPAAAVAIAPTPVQTAAHGDNQKADADAALEIALQPPETWYKDQFGRKATFEVRVRRRSRLSCAQCAAQRLLSVQLLYESGKVVEKQEILHVMAGQCLNQDGESALAVRIAEVSKNHLNQRFRVEIAVPRCPGACGYKTSVISDPVLVLSKKKKRPVKQTAETESPAKAKKAKRASVQGTPNRKLSSDESPASSQSSSTVTGNVTAAIAEMEGLMPPRNSASMAPFTPDTPNLCLWANAAFDLLYKLQWQRVPTSSGDKSGANLDEILAQALSKAYKCPSCQETYGQAPAHRDDCDLKLLLDQGGLVCLY</sequence>
<dbReference type="Proteomes" id="UP000002640">
    <property type="component" value="Unassembled WGS sequence"/>
</dbReference>
<dbReference type="RefSeq" id="XP_009516824.1">
    <property type="nucleotide sequence ID" value="XM_009518529.1"/>
</dbReference>
<dbReference type="AlphaFoldDB" id="G4YQ45"/>
<feature type="region of interest" description="Disordered" evidence="1">
    <location>
        <begin position="160"/>
        <end position="208"/>
    </location>
</feature>
<evidence type="ECO:0000313" key="2">
    <source>
        <dbReference type="EMBL" id="EGZ29549.1"/>
    </source>
</evidence>
<evidence type="ECO:0000313" key="3">
    <source>
        <dbReference type="Proteomes" id="UP000002640"/>
    </source>
</evidence>
<reference evidence="2 3" key="1">
    <citation type="journal article" date="2006" name="Science">
        <title>Phytophthora genome sequences uncover evolutionary origins and mechanisms of pathogenesis.</title>
        <authorList>
            <person name="Tyler B.M."/>
            <person name="Tripathy S."/>
            <person name="Zhang X."/>
            <person name="Dehal P."/>
            <person name="Jiang R.H."/>
            <person name="Aerts A."/>
            <person name="Arredondo F.D."/>
            <person name="Baxter L."/>
            <person name="Bensasson D."/>
            <person name="Beynon J.L."/>
            <person name="Chapman J."/>
            <person name="Damasceno C.M."/>
            <person name="Dorrance A.E."/>
            <person name="Dou D."/>
            <person name="Dickerman A.W."/>
            <person name="Dubchak I.L."/>
            <person name="Garbelotto M."/>
            <person name="Gijzen M."/>
            <person name="Gordon S.G."/>
            <person name="Govers F."/>
            <person name="Grunwald N.J."/>
            <person name="Huang W."/>
            <person name="Ivors K.L."/>
            <person name="Jones R.W."/>
            <person name="Kamoun S."/>
            <person name="Krampis K."/>
            <person name="Lamour K.H."/>
            <person name="Lee M.K."/>
            <person name="McDonald W.H."/>
            <person name="Medina M."/>
            <person name="Meijer H.J."/>
            <person name="Nordberg E.K."/>
            <person name="Maclean D.J."/>
            <person name="Ospina-Giraldo M.D."/>
            <person name="Morris P.F."/>
            <person name="Phuntumart V."/>
            <person name="Putnam N.H."/>
            <person name="Rash S."/>
            <person name="Rose J.K."/>
            <person name="Sakihama Y."/>
            <person name="Salamov A.A."/>
            <person name="Savidor A."/>
            <person name="Scheuring C.F."/>
            <person name="Smith B.M."/>
            <person name="Sobral B.W."/>
            <person name="Terry A."/>
            <person name="Torto-Alalibo T.A."/>
            <person name="Win J."/>
            <person name="Xu Z."/>
            <person name="Zhang H."/>
            <person name="Grigoriev I.V."/>
            <person name="Rokhsar D.S."/>
            <person name="Boore J.L."/>
        </authorList>
    </citation>
    <scope>NUCLEOTIDE SEQUENCE [LARGE SCALE GENOMIC DNA]</scope>
    <source>
        <strain evidence="2 3">P6497</strain>
    </source>
</reference>
<evidence type="ECO:0000256" key="1">
    <source>
        <dbReference type="SAM" id="MobiDB-lite"/>
    </source>
</evidence>
<name>G4YQ45_PHYSP</name>